<evidence type="ECO:0000313" key="11">
    <source>
        <dbReference type="EMBL" id="RQM16462.1"/>
    </source>
</evidence>
<evidence type="ECO:0000256" key="2">
    <source>
        <dbReference type="ARBA" id="ARBA00022670"/>
    </source>
</evidence>
<dbReference type="GO" id="GO:0046872">
    <property type="term" value="F:metal ion binding"/>
    <property type="evidence" value="ECO:0007669"/>
    <property type="project" value="UniProtKB-KW"/>
</dbReference>
<comment type="cofactor">
    <cofactor evidence="8">
        <name>Zn(2+)</name>
        <dbReference type="ChEBI" id="CHEBI:29105"/>
    </cofactor>
    <text evidence="8">Binds 1 zinc ion per subunit.</text>
</comment>
<dbReference type="GO" id="GO:0006508">
    <property type="term" value="P:proteolysis"/>
    <property type="evidence" value="ECO:0007669"/>
    <property type="project" value="UniProtKB-KW"/>
</dbReference>
<keyword evidence="3 8" id="KW-0479">Metal-binding</keyword>
<dbReference type="AlphaFoldDB" id="A0A3M6VEI4"/>
<accession>A0A3M6VEI4</accession>
<evidence type="ECO:0000256" key="1">
    <source>
        <dbReference type="ARBA" id="ARBA00005860"/>
    </source>
</evidence>
<keyword evidence="4" id="KW-0378">Hydrolase</keyword>
<evidence type="ECO:0000313" key="13">
    <source>
        <dbReference type="Proteomes" id="UP000286097"/>
    </source>
</evidence>
<dbReference type="Gene3D" id="3.10.170.20">
    <property type="match status" value="1"/>
</dbReference>
<sequence length="546" mass="60110">MTPYYDDLSLNKLPTATRAEVFKFVGEAIQRISTRLQVVPVSGNLFAKRFCTRDFATTPPVCHSIATNETCLEMPMPDDHFASLEYCDKCSSNGCTNCKVSPAGAGISNTDFLIYVRAEDTDRCKSGRTLAYASTCQQDQYDRPTFGMVNFCPNQLSTATSAFESQVTTALHEFTHALGFSSRFFALMRDEDGTPRTPRDGKGSPPTRSSGTCPNGKNITYYVEPSSTTITYSTERNHIVAKMVTPRVRNFVRDHFNCSTLEGAEIESQDGECLGSHWEERLFEPEYMTPVTSYRNVFSALTLAFFADSGWYRVDSSISEVMHYGRKKGCTFVTEKCLGPAMFPVASDHFCATPANEFQGCSIDATSRAVCSLSTKNLMIPTEYQYFPENPTKGGSNNYADFCPLVVGYTGGDCSISTNLSKLGTTTINAFGETYCPACKCTATSLRSADSLQWSIGTPRQSGCYAMRCFIDNNSSTLSAIVELTIPRSQTLDDVRLKCIEKGQKLTVPGFTGDITCPDPFVVCATKETNRILLSDTESDSNVLFK</sequence>
<feature type="active site" evidence="7">
    <location>
        <position position="173"/>
    </location>
</feature>
<feature type="binding site" evidence="8">
    <location>
        <position position="172"/>
    </location>
    <ligand>
        <name>Zn(2+)</name>
        <dbReference type="ChEBI" id="CHEBI:29105"/>
        <note>catalytic</note>
    </ligand>
</feature>
<dbReference type="FunFam" id="3.90.132.10:FF:000001">
    <property type="entry name" value="leishmanolysin-like peptidase isoform X2"/>
    <property type="match status" value="1"/>
</dbReference>
<dbReference type="GO" id="GO:0004222">
    <property type="term" value="F:metalloendopeptidase activity"/>
    <property type="evidence" value="ECO:0007669"/>
    <property type="project" value="InterPro"/>
</dbReference>
<evidence type="ECO:0000256" key="7">
    <source>
        <dbReference type="PIRSR" id="PIRSR601577-1"/>
    </source>
</evidence>
<evidence type="ECO:0000256" key="8">
    <source>
        <dbReference type="PIRSR" id="PIRSR601577-2"/>
    </source>
</evidence>
<keyword evidence="12" id="KW-1185">Reference proteome</keyword>
<dbReference type="InterPro" id="IPR001577">
    <property type="entry name" value="Peptidase_M8"/>
</dbReference>
<dbReference type="EMBL" id="QLLG01000519">
    <property type="protein sequence ID" value="RMX62740.1"/>
    <property type="molecule type" value="Genomic_DNA"/>
</dbReference>
<dbReference type="SUPFAM" id="SSF55486">
    <property type="entry name" value="Metalloproteases ('zincins'), catalytic domain"/>
    <property type="match status" value="1"/>
</dbReference>
<feature type="region of interest" description="Disordered" evidence="9">
    <location>
        <begin position="190"/>
        <end position="216"/>
    </location>
</feature>
<dbReference type="Gene3D" id="2.10.55.10">
    <property type="entry name" value="Leishmanolysin domain 3"/>
    <property type="match status" value="1"/>
</dbReference>
<dbReference type="EMBL" id="QKXF01000116">
    <property type="protein sequence ID" value="RQM16462.1"/>
    <property type="molecule type" value="Genomic_DNA"/>
</dbReference>
<feature type="compositionally biased region" description="Basic and acidic residues" evidence="9">
    <location>
        <begin position="190"/>
        <end position="202"/>
    </location>
</feature>
<feature type="binding site" evidence="8">
    <location>
        <position position="176"/>
    </location>
    <ligand>
        <name>Zn(2+)</name>
        <dbReference type="ChEBI" id="CHEBI:29105"/>
        <note>catalytic</note>
    </ligand>
</feature>
<dbReference type="PANTHER" id="PTHR10942:SF0">
    <property type="entry name" value="LEISHMANOLYSIN-LIKE PEPTIDASE"/>
    <property type="match status" value="1"/>
</dbReference>
<dbReference type="GO" id="GO:0007155">
    <property type="term" value="P:cell adhesion"/>
    <property type="evidence" value="ECO:0007669"/>
    <property type="project" value="InterPro"/>
</dbReference>
<dbReference type="Gene3D" id="3.90.132.10">
    <property type="entry name" value="Leishmanolysin , domain 2"/>
    <property type="match status" value="1"/>
</dbReference>
<evidence type="ECO:0000256" key="6">
    <source>
        <dbReference type="ARBA" id="ARBA00023049"/>
    </source>
</evidence>
<dbReference type="GO" id="GO:0016020">
    <property type="term" value="C:membrane"/>
    <property type="evidence" value="ECO:0007669"/>
    <property type="project" value="InterPro"/>
</dbReference>
<dbReference type="Pfam" id="PF01457">
    <property type="entry name" value="Peptidase_M8"/>
    <property type="match status" value="2"/>
</dbReference>
<keyword evidence="6 8" id="KW-0482">Metalloprotease</keyword>
<evidence type="ECO:0000313" key="10">
    <source>
        <dbReference type="EMBL" id="RMX62740.1"/>
    </source>
</evidence>
<dbReference type="Proteomes" id="UP000282087">
    <property type="component" value="Unassembled WGS sequence"/>
</dbReference>
<protein>
    <recommendedName>
        <fullName evidence="14">Leishmanolysin-like peptidase</fullName>
    </recommendedName>
</protein>
<proteinExistence type="inferred from homology"/>
<comment type="caution">
    <text evidence="10">The sequence shown here is derived from an EMBL/GenBank/DDBJ whole genome shotgun (WGS) entry which is preliminary data.</text>
</comment>
<evidence type="ECO:0000256" key="3">
    <source>
        <dbReference type="ARBA" id="ARBA00022723"/>
    </source>
</evidence>
<keyword evidence="5 8" id="KW-0862">Zinc</keyword>
<gene>
    <name evidence="11" type="ORF">DD237_004658</name>
    <name evidence="10" type="ORF">DD238_008440</name>
</gene>
<dbReference type="Proteomes" id="UP000286097">
    <property type="component" value="Unassembled WGS sequence"/>
</dbReference>
<evidence type="ECO:0000256" key="4">
    <source>
        <dbReference type="ARBA" id="ARBA00022801"/>
    </source>
</evidence>
<comment type="similarity">
    <text evidence="1">Belongs to the peptidase M8 family.</text>
</comment>
<keyword evidence="2" id="KW-0645">Protease</keyword>
<feature type="compositionally biased region" description="Polar residues" evidence="9">
    <location>
        <begin position="206"/>
        <end position="216"/>
    </location>
</feature>
<dbReference type="VEuPathDB" id="FungiDB:DD237_004658"/>
<feature type="binding site" evidence="8">
    <location>
        <position position="277"/>
    </location>
    <ligand>
        <name>Zn(2+)</name>
        <dbReference type="ChEBI" id="CHEBI:29105"/>
        <note>catalytic</note>
    </ligand>
</feature>
<organism evidence="10 12">
    <name type="scientific">Peronospora effusa</name>
    <dbReference type="NCBI Taxonomy" id="542832"/>
    <lineage>
        <taxon>Eukaryota</taxon>
        <taxon>Sar</taxon>
        <taxon>Stramenopiles</taxon>
        <taxon>Oomycota</taxon>
        <taxon>Peronosporomycetes</taxon>
        <taxon>Peronosporales</taxon>
        <taxon>Peronosporaceae</taxon>
        <taxon>Peronospora</taxon>
    </lineage>
</organism>
<evidence type="ECO:0000256" key="5">
    <source>
        <dbReference type="ARBA" id="ARBA00022833"/>
    </source>
</evidence>
<dbReference type="PANTHER" id="PTHR10942">
    <property type="entry name" value="LEISHMANOLYSIN-LIKE PEPTIDASE"/>
    <property type="match status" value="1"/>
</dbReference>
<reference evidence="12 13" key="1">
    <citation type="submission" date="2018-06" db="EMBL/GenBank/DDBJ databases">
        <title>Comparative genomics of downy mildews reveals potential adaptations to biotrophy.</title>
        <authorList>
            <person name="Fletcher K."/>
            <person name="Klosterman S.J."/>
            <person name="Derevnina L."/>
            <person name="Martin F."/>
            <person name="Koike S."/>
            <person name="Reyes Chin-Wo S."/>
            <person name="Mou B."/>
            <person name="Michelmore R."/>
        </authorList>
    </citation>
    <scope>NUCLEOTIDE SEQUENCE [LARGE SCALE GENOMIC DNA]</scope>
    <source>
        <strain evidence="11 13">R13</strain>
        <strain evidence="10 12">R14</strain>
    </source>
</reference>
<dbReference type="STRING" id="542832.A0A3M6VEI4"/>
<evidence type="ECO:0008006" key="14">
    <source>
        <dbReference type="Google" id="ProtNLM"/>
    </source>
</evidence>
<dbReference type="GO" id="GO:0005737">
    <property type="term" value="C:cytoplasm"/>
    <property type="evidence" value="ECO:0007669"/>
    <property type="project" value="TreeGrafter"/>
</dbReference>
<evidence type="ECO:0000313" key="12">
    <source>
        <dbReference type="Proteomes" id="UP000282087"/>
    </source>
</evidence>
<evidence type="ECO:0000256" key="9">
    <source>
        <dbReference type="SAM" id="MobiDB-lite"/>
    </source>
</evidence>
<name>A0A3M6VEI4_9STRA</name>